<dbReference type="AlphaFoldDB" id="A0A225NMR9"/>
<comment type="caution">
    <text evidence="1">The sequence shown here is derived from an EMBL/GenBank/DDBJ whole genome shotgun (WGS) entry which is preliminary data.</text>
</comment>
<keyword evidence="2" id="KW-1185">Reference proteome</keyword>
<reference evidence="1 2" key="1">
    <citation type="submission" date="2013-04" db="EMBL/GenBank/DDBJ databases">
        <title>Oceanicola sp. 22II1-22F33 Genome Sequencing.</title>
        <authorList>
            <person name="Lai Q."/>
            <person name="Li G."/>
            <person name="Shao Z."/>
        </authorList>
    </citation>
    <scope>NUCLEOTIDE SEQUENCE [LARGE SCALE GENOMIC DNA]</scope>
    <source>
        <strain evidence="1 2">22II1-22F33</strain>
    </source>
</reference>
<gene>
    <name evidence="1" type="ORF">ATO3_05015</name>
</gene>
<protein>
    <submittedName>
        <fullName evidence="1">Uncharacterized protein</fullName>
    </submittedName>
</protein>
<sequence>MSEPVACRNCIAYTTFDLDTNLATRRAHFGLACRQFNDTVNSEIQTSSAIIQLPELQDRSLNKRFSKLTLDRIRAKGR</sequence>
<dbReference type="EMBL" id="AQQR01000002">
    <property type="protein sequence ID" value="OWU75589.1"/>
    <property type="molecule type" value="Genomic_DNA"/>
</dbReference>
<organism evidence="1 2">
    <name type="scientific">Marinibacterium profundimaris</name>
    <dbReference type="NCBI Taxonomy" id="1679460"/>
    <lineage>
        <taxon>Bacteria</taxon>
        <taxon>Pseudomonadati</taxon>
        <taxon>Pseudomonadota</taxon>
        <taxon>Alphaproteobacteria</taxon>
        <taxon>Rhodobacterales</taxon>
        <taxon>Paracoccaceae</taxon>
        <taxon>Marinibacterium</taxon>
    </lineage>
</organism>
<evidence type="ECO:0000313" key="2">
    <source>
        <dbReference type="Proteomes" id="UP000215377"/>
    </source>
</evidence>
<name>A0A225NMR9_9RHOB</name>
<evidence type="ECO:0000313" key="1">
    <source>
        <dbReference type="EMBL" id="OWU75589.1"/>
    </source>
</evidence>
<dbReference type="Proteomes" id="UP000215377">
    <property type="component" value="Unassembled WGS sequence"/>
</dbReference>
<proteinExistence type="predicted"/>
<accession>A0A225NMR9</accession>